<accession>A0A3E1QD17</accession>
<dbReference type="RefSeq" id="WP_117159110.1">
    <property type="nucleotide sequence ID" value="NZ_QVID01000001.1"/>
</dbReference>
<dbReference type="OrthoDB" id="1418537at2"/>
<dbReference type="Proteomes" id="UP000261082">
    <property type="component" value="Unassembled WGS sequence"/>
</dbReference>
<evidence type="ECO:0000259" key="1">
    <source>
        <dbReference type="Pfam" id="PF00685"/>
    </source>
</evidence>
<protein>
    <submittedName>
        <fullName evidence="2">Sulfotransferase family protein</fullName>
    </submittedName>
</protein>
<dbReference type="InterPro" id="IPR000863">
    <property type="entry name" value="Sulfotransferase_dom"/>
</dbReference>
<keyword evidence="2" id="KW-0808">Transferase</keyword>
<dbReference type="SUPFAM" id="SSF52540">
    <property type="entry name" value="P-loop containing nucleoside triphosphate hydrolases"/>
    <property type="match status" value="1"/>
</dbReference>
<reference evidence="2 3" key="1">
    <citation type="journal article" date="2007" name="Int. J. Syst. Evol. Microbiol.">
        <title>Marixanthomonas ophiurae gen. nov., sp. nov., a marine bacterium of the family Flavobacteriaceae isolated from a deep-sea brittle star.</title>
        <authorList>
            <person name="Romanenko L.A."/>
            <person name="Uchino M."/>
            <person name="Frolova G.M."/>
            <person name="Mikhailov V.V."/>
        </authorList>
    </citation>
    <scope>NUCLEOTIDE SEQUENCE [LARGE SCALE GENOMIC DNA]</scope>
    <source>
        <strain evidence="2 3">KMM 3046</strain>
    </source>
</reference>
<evidence type="ECO:0000313" key="3">
    <source>
        <dbReference type="Proteomes" id="UP000261082"/>
    </source>
</evidence>
<dbReference type="InterPro" id="IPR027417">
    <property type="entry name" value="P-loop_NTPase"/>
</dbReference>
<evidence type="ECO:0000313" key="2">
    <source>
        <dbReference type="EMBL" id="RFN60051.1"/>
    </source>
</evidence>
<feature type="domain" description="Sulfotransferase" evidence="1">
    <location>
        <begin position="6"/>
        <end position="215"/>
    </location>
</feature>
<dbReference type="GO" id="GO:0008146">
    <property type="term" value="F:sulfotransferase activity"/>
    <property type="evidence" value="ECO:0007669"/>
    <property type="project" value="InterPro"/>
</dbReference>
<dbReference type="AlphaFoldDB" id="A0A3E1QD17"/>
<dbReference type="EMBL" id="QVID01000001">
    <property type="protein sequence ID" value="RFN60051.1"/>
    <property type="molecule type" value="Genomic_DNA"/>
</dbReference>
<gene>
    <name evidence="2" type="ORF">DZ858_08385</name>
</gene>
<name>A0A3E1QD17_9FLAO</name>
<comment type="caution">
    <text evidence="2">The sequence shown here is derived from an EMBL/GenBank/DDBJ whole genome shotgun (WGS) entry which is preliminary data.</text>
</comment>
<organism evidence="2 3">
    <name type="scientific">Marixanthomonas ophiurae</name>
    <dbReference type="NCBI Taxonomy" id="387659"/>
    <lineage>
        <taxon>Bacteria</taxon>
        <taxon>Pseudomonadati</taxon>
        <taxon>Bacteroidota</taxon>
        <taxon>Flavobacteriia</taxon>
        <taxon>Flavobacteriales</taxon>
        <taxon>Flavobacteriaceae</taxon>
        <taxon>Marixanthomonas</taxon>
    </lineage>
</organism>
<sequence>MSRYSKHIIIVGSARSGTSWLSETIAQQNRYRMLFEPEHETQTEKGHLLCDKWLEETSEAKKANRYLKQVFANRVDNDWIAQNSNRKWKRHLWPFIPKKYIIKFVRANLAAKYMNETFEIPLIHLLRNPYDTLYSQQRNNFPWLIDLSHFQEQEKLVELIKNRFDFNITDVKALSKLETLTVRWCIENVLPLEVLQPYQGRSKVIRYEALRKDIAVFHEICNYFVIEPIKNIEEVYTKPSSKTHHKSSIVTKEKKEVTFTSNELQQINSILDIFKTKLYPRIH</sequence>
<keyword evidence="3" id="KW-1185">Reference proteome</keyword>
<dbReference type="Pfam" id="PF00685">
    <property type="entry name" value="Sulfotransfer_1"/>
    <property type="match status" value="1"/>
</dbReference>
<proteinExistence type="predicted"/>
<dbReference type="Gene3D" id="3.40.50.300">
    <property type="entry name" value="P-loop containing nucleotide triphosphate hydrolases"/>
    <property type="match status" value="1"/>
</dbReference>